<feature type="domain" description="Threonine/serine exporter-like N-terminal" evidence="8">
    <location>
        <begin position="12"/>
        <end position="256"/>
    </location>
</feature>
<evidence type="ECO:0000256" key="1">
    <source>
        <dbReference type="ARBA" id="ARBA00004651"/>
    </source>
</evidence>
<proteinExistence type="inferred from homology"/>
<organism evidence="10 11">
    <name type="scientific">Nocardioides immobilis</name>
    <dbReference type="NCBI Taxonomy" id="2049295"/>
    <lineage>
        <taxon>Bacteria</taxon>
        <taxon>Bacillati</taxon>
        <taxon>Actinomycetota</taxon>
        <taxon>Actinomycetes</taxon>
        <taxon>Propionibacteriales</taxon>
        <taxon>Nocardioidaceae</taxon>
        <taxon>Nocardioides</taxon>
    </lineage>
</organism>
<evidence type="ECO:0000313" key="10">
    <source>
        <dbReference type="EMBL" id="RHW27252.1"/>
    </source>
</evidence>
<reference evidence="10 11" key="1">
    <citation type="submission" date="2018-09" db="EMBL/GenBank/DDBJ databases">
        <title>Genome sequencing of Nocardioides immobilis CCTCC AB 2017083 for comparison to Nocardioides silvaticus.</title>
        <authorList>
            <person name="Li C."/>
            <person name="Wang G."/>
        </authorList>
    </citation>
    <scope>NUCLEOTIDE SEQUENCE [LARGE SCALE GENOMIC DNA]</scope>
    <source>
        <strain evidence="10 11">CCTCC AB 2017083</strain>
    </source>
</reference>
<keyword evidence="11" id="KW-1185">Reference proteome</keyword>
<comment type="similarity">
    <text evidence="6">Belongs to the ThrE exporter (TC 2.A.79) family.</text>
</comment>
<dbReference type="PANTHER" id="PTHR34390">
    <property type="entry name" value="UPF0442 PROTEIN YJJB-RELATED"/>
    <property type="match status" value="1"/>
</dbReference>
<accession>A0A417Y3L4</accession>
<evidence type="ECO:0000256" key="3">
    <source>
        <dbReference type="ARBA" id="ARBA00022692"/>
    </source>
</evidence>
<feature type="transmembrane region" description="Helical" evidence="7">
    <location>
        <begin position="301"/>
        <end position="321"/>
    </location>
</feature>
<dbReference type="InterPro" id="IPR050539">
    <property type="entry name" value="ThrE_Dicarb/AminoAcid_Exp"/>
</dbReference>
<evidence type="ECO:0000256" key="7">
    <source>
        <dbReference type="SAM" id="Phobius"/>
    </source>
</evidence>
<dbReference type="AlphaFoldDB" id="A0A417Y3L4"/>
<feature type="transmembrane region" description="Helical" evidence="7">
    <location>
        <begin position="239"/>
        <end position="262"/>
    </location>
</feature>
<dbReference type="OrthoDB" id="9763957at2"/>
<name>A0A417Y3L4_9ACTN</name>
<keyword evidence="3 7" id="KW-0812">Transmembrane</keyword>
<comment type="caution">
    <text evidence="10">The sequence shown here is derived from an EMBL/GenBank/DDBJ whole genome shotgun (WGS) entry which is preliminary data.</text>
</comment>
<evidence type="ECO:0000256" key="2">
    <source>
        <dbReference type="ARBA" id="ARBA00022475"/>
    </source>
</evidence>
<feature type="transmembrane region" description="Helical" evidence="7">
    <location>
        <begin position="352"/>
        <end position="370"/>
    </location>
</feature>
<keyword evidence="2" id="KW-1003">Cell membrane</keyword>
<feature type="domain" description="Threonine/Serine exporter ThrE" evidence="9">
    <location>
        <begin position="282"/>
        <end position="409"/>
    </location>
</feature>
<dbReference type="InterPro" id="IPR024528">
    <property type="entry name" value="ThrE_2"/>
</dbReference>
<dbReference type="GO" id="GO:0022857">
    <property type="term" value="F:transmembrane transporter activity"/>
    <property type="evidence" value="ECO:0007669"/>
    <property type="project" value="InterPro"/>
</dbReference>
<dbReference type="Proteomes" id="UP000283644">
    <property type="component" value="Unassembled WGS sequence"/>
</dbReference>
<dbReference type="InterPro" id="IPR010619">
    <property type="entry name" value="ThrE-like_N"/>
</dbReference>
<evidence type="ECO:0000259" key="9">
    <source>
        <dbReference type="Pfam" id="PF12821"/>
    </source>
</evidence>
<feature type="transmembrane region" description="Helical" evidence="7">
    <location>
        <begin position="274"/>
        <end position="294"/>
    </location>
</feature>
<feature type="transmembrane region" description="Helical" evidence="7">
    <location>
        <begin position="128"/>
        <end position="156"/>
    </location>
</feature>
<evidence type="ECO:0000256" key="5">
    <source>
        <dbReference type="ARBA" id="ARBA00023136"/>
    </source>
</evidence>
<dbReference type="EMBL" id="QXGH01000014">
    <property type="protein sequence ID" value="RHW27252.1"/>
    <property type="molecule type" value="Genomic_DNA"/>
</dbReference>
<sequence length="451" mass="46381">MVDARELTQRLDLCLRVGEMLLASGAGAADVTATMRAVAHALGVRRTEVDVTFTQLAMSAQAEPDEPAIVQIRSVTQREIDYDDLTKVDHLVRDVVAERTGLREARAEIARIASSGHARPRWAATVGWGVMCAGIALQLGGSPAVLAVAFVAAVAIDRLQHALTKRRVPVFYQQIAGGAVATVLAAAATRATEPLVTMDASLVVTANIIMLLAGIGFMGAIQDAMSGFYVTGSARLLEAVLATAGIIAGVSGGLSFATAVGLGLPPLEPARTDLVGVTVAALGAAVAAAAFSFSSYAPLRTLAPIGLLAGGALAITEAVAGQDFGRPWAVGIAAFAVGLVSYTLAGRLRVPPLVVVVSAVVPLLPGLSIYRGLSLLGANADPAPAQGLLAMVTAASVATALAAGVILGEYVAQPVKREARRVETRLAGPRLVGVTRYRRRRQRGRGPSGDE</sequence>
<protein>
    <submittedName>
        <fullName evidence="10">Threonine/serine exporter</fullName>
    </submittedName>
</protein>
<evidence type="ECO:0000259" key="8">
    <source>
        <dbReference type="Pfam" id="PF06738"/>
    </source>
</evidence>
<evidence type="ECO:0000256" key="6">
    <source>
        <dbReference type="ARBA" id="ARBA00034125"/>
    </source>
</evidence>
<keyword evidence="4 7" id="KW-1133">Transmembrane helix</keyword>
<dbReference type="Pfam" id="PF06738">
    <property type="entry name" value="ThrE"/>
    <property type="match status" value="1"/>
</dbReference>
<dbReference type="PANTHER" id="PTHR34390:SF2">
    <property type="entry name" value="SUCCINATE TRANSPORTER SUBUNIT YJJP-RELATED"/>
    <property type="match status" value="1"/>
</dbReference>
<feature type="transmembrane region" description="Helical" evidence="7">
    <location>
        <begin position="390"/>
        <end position="412"/>
    </location>
</feature>
<gene>
    <name evidence="10" type="ORF">D0Z08_11000</name>
</gene>
<comment type="subcellular location">
    <subcellularLocation>
        <location evidence="1">Cell membrane</location>
        <topology evidence="1">Multi-pass membrane protein</topology>
    </subcellularLocation>
</comment>
<feature type="transmembrane region" description="Helical" evidence="7">
    <location>
        <begin position="327"/>
        <end position="345"/>
    </location>
</feature>
<dbReference type="GO" id="GO:0005886">
    <property type="term" value="C:plasma membrane"/>
    <property type="evidence" value="ECO:0007669"/>
    <property type="project" value="UniProtKB-SubCell"/>
</dbReference>
<evidence type="ECO:0000256" key="4">
    <source>
        <dbReference type="ARBA" id="ARBA00022989"/>
    </source>
</evidence>
<keyword evidence="5 7" id="KW-0472">Membrane</keyword>
<evidence type="ECO:0000313" key="11">
    <source>
        <dbReference type="Proteomes" id="UP000283644"/>
    </source>
</evidence>
<dbReference type="GO" id="GO:0015744">
    <property type="term" value="P:succinate transport"/>
    <property type="evidence" value="ECO:0007669"/>
    <property type="project" value="TreeGrafter"/>
</dbReference>
<dbReference type="Pfam" id="PF12821">
    <property type="entry name" value="ThrE_2"/>
    <property type="match status" value="1"/>
</dbReference>
<feature type="transmembrane region" description="Helical" evidence="7">
    <location>
        <begin position="168"/>
        <end position="188"/>
    </location>
</feature>